<dbReference type="AlphaFoldDB" id="Q3ZA44"/>
<gene>
    <name evidence="1" type="ordered locus">DET0156</name>
</gene>
<dbReference type="Proteomes" id="UP000008289">
    <property type="component" value="Chromosome"/>
</dbReference>
<dbReference type="RefSeq" id="WP_010935960.1">
    <property type="nucleotide sequence ID" value="NC_002936.3"/>
</dbReference>
<dbReference type="EMBL" id="CP000027">
    <property type="protein sequence ID" value="AAW40493.1"/>
    <property type="molecule type" value="Genomic_DNA"/>
</dbReference>
<reference evidence="1 2" key="1">
    <citation type="journal article" date="2005" name="Science">
        <title>Genome sequence of the PCE-dechlorinating bacterium Dehalococcoides ethenogenes.</title>
        <authorList>
            <person name="Seshadri R."/>
            <person name="Adrian L."/>
            <person name="Fouts D.E."/>
            <person name="Eisen J.A."/>
            <person name="Phillippy A.M."/>
            <person name="Methe B.A."/>
            <person name="Ward N.L."/>
            <person name="Nelson W.C."/>
            <person name="Deboy R.T."/>
            <person name="Khouri H.M."/>
            <person name="Kolonay J.F."/>
            <person name="Dodson R.J."/>
            <person name="Daugherty S.C."/>
            <person name="Brinkac L.M."/>
            <person name="Sullivan S.A."/>
            <person name="Madupu R."/>
            <person name="Nelson K.E."/>
            <person name="Kang K.H."/>
            <person name="Impraim M."/>
            <person name="Tran K."/>
            <person name="Robinson J.M."/>
            <person name="Forberger H.A."/>
            <person name="Fraser C.M."/>
            <person name="Zinder S.H."/>
            <person name="Heidelberg J.F."/>
        </authorList>
    </citation>
    <scope>NUCLEOTIDE SEQUENCE [LARGE SCALE GENOMIC DNA]</scope>
    <source>
        <strain evidence="2">ATCC BAA-2266 / KCTC 15142 / 195</strain>
    </source>
</reference>
<dbReference type="HOGENOM" id="CLU_1025720_0_0_0"/>
<keyword evidence="2" id="KW-1185">Reference proteome</keyword>
<proteinExistence type="predicted"/>
<evidence type="ECO:0000313" key="1">
    <source>
        <dbReference type="EMBL" id="AAW40493.1"/>
    </source>
</evidence>
<evidence type="ECO:0000313" key="2">
    <source>
        <dbReference type="Proteomes" id="UP000008289"/>
    </source>
</evidence>
<organism evidence="1 2">
    <name type="scientific">Dehalococcoides mccartyi (strain ATCC BAA-2266 / KCTC 15142 / 195)</name>
    <name type="common">Dehalococcoides ethenogenes (strain 195)</name>
    <dbReference type="NCBI Taxonomy" id="243164"/>
    <lineage>
        <taxon>Bacteria</taxon>
        <taxon>Bacillati</taxon>
        <taxon>Chloroflexota</taxon>
        <taxon>Dehalococcoidia</taxon>
        <taxon>Dehalococcoidales</taxon>
        <taxon>Dehalococcoidaceae</taxon>
        <taxon>Dehalococcoides</taxon>
    </lineage>
</organism>
<protein>
    <submittedName>
        <fullName evidence="1">Uncharacterized protein</fullName>
    </submittedName>
</protein>
<name>Q3ZA44_DEHM1</name>
<dbReference type="PATRIC" id="fig|243164.10.peg.146"/>
<accession>Q3ZA44</accession>
<dbReference type="STRING" id="243164.DET0156"/>
<dbReference type="GeneID" id="3230458"/>
<sequence length="271" mass="30533">MARGRKPEVSIEQANEWLRRVDNGESIKEIGKDDNFVERTVKKYVDQARERQETTQARTMVYKDALERHYKDLVSMAKKLDQAVSSSKSIAGETKDPLYSALKEHQPNSKLWVHISEWNTLLTEVDSLRDNFKVAIKNDAANNPLLQTSFIGGAMDTENIGQAMIRVADSLLGGYPGIRAVNSLTPVPIGDPDLVIAQYGGFNLGNFQPDNLSDLVLRLTDLENQLPGFSQFQSLKTLAERQLKLKEAIHDLLTVFILKRVISGHCWYCPF</sequence>
<dbReference type="KEGG" id="det:DET0156"/>
<dbReference type="InParanoid" id="Q3ZA44"/>